<comment type="caution">
    <text evidence="2">The sequence shown here is derived from an EMBL/GenBank/DDBJ whole genome shotgun (WGS) entry which is preliminary data.</text>
</comment>
<dbReference type="EMBL" id="CAJJDN010000109">
    <property type="protein sequence ID" value="CAD8115708.1"/>
    <property type="molecule type" value="Genomic_DNA"/>
</dbReference>
<keyword evidence="1" id="KW-0472">Membrane</keyword>
<protein>
    <recommendedName>
        <fullName evidence="4">Transmembrane protein</fullName>
    </recommendedName>
</protein>
<organism evidence="2 3">
    <name type="scientific">Paramecium sonneborni</name>
    <dbReference type="NCBI Taxonomy" id="65129"/>
    <lineage>
        <taxon>Eukaryota</taxon>
        <taxon>Sar</taxon>
        <taxon>Alveolata</taxon>
        <taxon>Ciliophora</taxon>
        <taxon>Intramacronucleata</taxon>
        <taxon>Oligohymenophorea</taxon>
        <taxon>Peniculida</taxon>
        <taxon>Parameciidae</taxon>
        <taxon>Paramecium</taxon>
    </lineage>
</organism>
<dbReference type="OrthoDB" id="307993at2759"/>
<sequence length="199" mass="23228">MTKARIPQCIKISLISQLIMLSVAILFQFTLFFTNIYEIYSPQECTITFTGKEICLNYDGEYETFAVDCDDCQFLHLIWPFSLAEFILLISILICKSYYYITLKCCTTIKMISILLIAIILTMEIYLLLQFDKNIPEVLTFNYKIKLYPIITKVIIGILMLSIIIAIWIEDIYTFKLKKKQQKMSNSSCNNSQQLLQIQ</sequence>
<evidence type="ECO:0008006" key="4">
    <source>
        <dbReference type="Google" id="ProtNLM"/>
    </source>
</evidence>
<dbReference type="Proteomes" id="UP000692954">
    <property type="component" value="Unassembled WGS sequence"/>
</dbReference>
<evidence type="ECO:0000313" key="3">
    <source>
        <dbReference type="Proteomes" id="UP000692954"/>
    </source>
</evidence>
<feature type="transmembrane region" description="Helical" evidence="1">
    <location>
        <begin position="77"/>
        <end position="99"/>
    </location>
</feature>
<feature type="transmembrane region" description="Helical" evidence="1">
    <location>
        <begin position="12"/>
        <end position="33"/>
    </location>
</feature>
<evidence type="ECO:0000256" key="1">
    <source>
        <dbReference type="SAM" id="Phobius"/>
    </source>
</evidence>
<accession>A0A8S1QI56</accession>
<feature type="transmembrane region" description="Helical" evidence="1">
    <location>
        <begin position="111"/>
        <end position="129"/>
    </location>
</feature>
<name>A0A8S1QI56_9CILI</name>
<gene>
    <name evidence="2" type="ORF">PSON_ATCC_30995.1.T1090060</name>
</gene>
<keyword evidence="3" id="KW-1185">Reference proteome</keyword>
<keyword evidence="1" id="KW-0812">Transmembrane</keyword>
<proteinExistence type="predicted"/>
<dbReference type="AlphaFoldDB" id="A0A8S1QI56"/>
<keyword evidence="1" id="KW-1133">Transmembrane helix</keyword>
<evidence type="ECO:0000313" key="2">
    <source>
        <dbReference type="EMBL" id="CAD8115708.1"/>
    </source>
</evidence>
<reference evidence="2" key="1">
    <citation type="submission" date="2021-01" db="EMBL/GenBank/DDBJ databases">
        <authorList>
            <consortium name="Genoscope - CEA"/>
            <person name="William W."/>
        </authorList>
    </citation>
    <scope>NUCLEOTIDE SEQUENCE</scope>
</reference>
<feature type="transmembrane region" description="Helical" evidence="1">
    <location>
        <begin position="149"/>
        <end position="169"/>
    </location>
</feature>